<feature type="region of interest" description="Disordered" evidence="1">
    <location>
        <begin position="174"/>
        <end position="253"/>
    </location>
</feature>
<evidence type="ECO:0000256" key="2">
    <source>
        <dbReference type="SAM" id="Phobius"/>
    </source>
</evidence>
<organism evidence="3 4">
    <name type="scientific">Marasmiellus scandens</name>
    <dbReference type="NCBI Taxonomy" id="2682957"/>
    <lineage>
        <taxon>Eukaryota</taxon>
        <taxon>Fungi</taxon>
        <taxon>Dikarya</taxon>
        <taxon>Basidiomycota</taxon>
        <taxon>Agaricomycotina</taxon>
        <taxon>Agaricomycetes</taxon>
        <taxon>Agaricomycetidae</taxon>
        <taxon>Agaricales</taxon>
        <taxon>Marasmiineae</taxon>
        <taxon>Omphalotaceae</taxon>
        <taxon>Marasmiellus</taxon>
    </lineage>
</organism>
<evidence type="ECO:0000313" key="3">
    <source>
        <dbReference type="EMBL" id="KAK7449202.1"/>
    </source>
</evidence>
<feature type="region of interest" description="Disordered" evidence="1">
    <location>
        <begin position="59"/>
        <end position="99"/>
    </location>
</feature>
<feature type="compositionally biased region" description="Low complexity" evidence="1">
    <location>
        <begin position="412"/>
        <end position="433"/>
    </location>
</feature>
<feature type="compositionally biased region" description="Low complexity" evidence="1">
    <location>
        <begin position="467"/>
        <end position="493"/>
    </location>
</feature>
<gene>
    <name evidence="3" type="ORF">VKT23_013348</name>
</gene>
<evidence type="ECO:0000256" key="1">
    <source>
        <dbReference type="SAM" id="MobiDB-lite"/>
    </source>
</evidence>
<dbReference type="EMBL" id="JBANRG010000036">
    <property type="protein sequence ID" value="KAK7449202.1"/>
    <property type="molecule type" value="Genomic_DNA"/>
</dbReference>
<proteinExistence type="predicted"/>
<feature type="region of interest" description="Disordered" evidence="1">
    <location>
        <begin position="741"/>
        <end position="821"/>
    </location>
</feature>
<feature type="region of interest" description="Disordered" evidence="1">
    <location>
        <begin position="872"/>
        <end position="918"/>
    </location>
</feature>
<reference evidence="3 4" key="1">
    <citation type="submission" date="2024-01" db="EMBL/GenBank/DDBJ databases">
        <title>A draft genome for the cacao thread blight pathogen Marasmiellus scandens.</title>
        <authorList>
            <person name="Baruah I.K."/>
            <person name="Leung J."/>
            <person name="Bukari Y."/>
            <person name="Amoako-Attah I."/>
            <person name="Meinhardt L.W."/>
            <person name="Bailey B.A."/>
            <person name="Cohen S.P."/>
        </authorList>
    </citation>
    <scope>NUCLEOTIDE SEQUENCE [LARGE SCALE GENOMIC DNA]</scope>
    <source>
        <strain evidence="3 4">GH-19</strain>
    </source>
</reference>
<accession>A0ABR1J4F5</accession>
<feature type="compositionally biased region" description="Low complexity" evidence="1">
    <location>
        <begin position="221"/>
        <end position="253"/>
    </location>
</feature>
<protein>
    <submittedName>
        <fullName evidence="3">Uncharacterized protein</fullName>
    </submittedName>
</protein>
<feature type="region of interest" description="Disordered" evidence="1">
    <location>
        <begin position="412"/>
        <end position="504"/>
    </location>
</feature>
<feature type="compositionally biased region" description="Basic and acidic residues" evidence="1">
    <location>
        <begin position="201"/>
        <end position="211"/>
    </location>
</feature>
<feature type="region of interest" description="Disordered" evidence="1">
    <location>
        <begin position="608"/>
        <end position="633"/>
    </location>
</feature>
<evidence type="ECO:0000313" key="4">
    <source>
        <dbReference type="Proteomes" id="UP001498398"/>
    </source>
</evidence>
<feature type="compositionally biased region" description="Polar residues" evidence="1">
    <location>
        <begin position="340"/>
        <end position="351"/>
    </location>
</feature>
<keyword evidence="2" id="KW-1133">Transmembrane helix</keyword>
<feature type="compositionally biased region" description="Polar residues" evidence="1">
    <location>
        <begin position="608"/>
        <end position="626"/>
    </location>
</feature>
<comment type="caution">
    <text evidence="3">The sequence shown here is derived from an EMBL/GenBank/DDBJ whole genome shotgun (WGS) entry which is preliminary data.</text>
</comment>
<dbReference type="Gene3D" id="1.20.5.900">
    <property type="entry name" value="transmembrane domain of human cd4"/>
    <property type="match status" value="1"/>
</dbReference>
<keyword evidence="4" id="KW-1185">Reference proteome</keyword>
<feature type="transmembrane region" description="Helical" evidence="2">
    <location>
        <begin position="128"/>
        <end position="151"/>
    </location>
</feature>
<sequence length="918" mass="95498">MSGPTQVLPSWYTISTTTLTDAAGVPTATSESLLYLPLTYYGPSIPLGSLWTYGGLTSPASTSSASPTETSTSATPTTTSSLTSSLTSSVPSSSSSPLSSTFSSSSVLPSSSASSIPSAANGLSRNQLIGIIVGSVIGFIFLFVFILLMYICCQHRRRRDPRFSMVNAPRTPIDEDYYIVGPGGQSPEEGSPRSSGEVEDSFLRRGEERKTAGVQQMSNVAPAAATAAATGAEPPSQNSSLGSSSRSSNSAASGYGNVLPSAFGAAGAAPQPAQRWGNILSREELRRLDEEDEDQDDTLVHSERNLGTGPKYDEDHDPEVYPLMPPPRLVDPDRSRSRLSHQPSLGSQMSGDPTEATVHTARRVKAEDLAPRSPPQDVASLPTDTPGAGPSGRRDSGVWKGLGTLAAGLGRLGWFSSSNSSSRRNSTTAWSSAPLSDNDVEQGRALLNDPSPPPQMTEFRRPGTGLGLTPTGDRPISSVSAKSGSSVYYSAPGTPHPSTPLPTPPPRVLGNSASAEMGYWPRPPQTPPIPTGNTSSTRTTAYETAISGSTGEMSQRHHVYQHPGHYDALTLSSTAEGTGPSYGPGDSGIDILDMPIPRGISPFASTTSLRESQDVTTPESSLNSQKKAGLAFPPGLDLPTPGVWNETQGTTPSPGSFAAGSRNVSVPDFVANRTSAGGDTITIDVLEEAPPRAAERWKSIASSAGGSSGFSSSGDRRTTFGLPQFVHQPYSDLTSEIGSLHSMRSSHLSPHSSPAGSAAASRREQSGSAGSSLSRPSAARSARSILSSSEGHSLSHSGSISSDGRKKHRAGTGTMSPALSAFGHDMRIASGSTTGSGPMRVGHGQYPTSTISEVSGEGDARVQLGSRVMIDGPGYHSAPSSPRIGRSLSPRPRDNVDRALSLSPIPWAGGLEDSWTPS</sequence>
<keyword evidence="2" id="KW-0472">Membrane</keyword>
<feature type="region of interest" description="Disordered" evidence="1">
    <location>
        <begin position="286"/>
        <end position="400"/>
    </location>
</feature>
<name>A0ABR1J4F5_9AGAR</name>
<feature type="compositionally biased region" description="Low complexity" evidence="1">
    <location>
        <begin position="741"/>
        <end position="802"/>
    </location>
</feature>
<feature type="compositionally biased region" description="Low complexity" evidence="1">
    <location>
        <begin position="185"/>
        <end position="195"/>
    </location>
</feature>
<dbReference type="Proteomes" id="UP001498398">
    <property type="component" value="Unassembled WGS sequence"/>
</dbReference>
<keyword evidence="2" id="KW-0812">Transmembrane</keyword>
<feature type="compositionally biased region" description="Pro residues" evidence="1">
    <location>
        <begin position="494"/>
        <end position="504"/>
    </location>
</feature>